<evidence type="ECO:0000313" key="6">
    <source>
        <dbReference type="EMBL" id="CAB4717270.1"/>
    </source>
</evidence>
<dbReference type="InterPro" id="IPR036390">
    <property type="entry name" value="WH_DNA-bd_sf"/>
</dbReference>
<dbReference type="InterPro" id="IPR000835">
    <property type="entry name" value="HTH_MarR-typ"/>
</dbReference>
<keyword evidence="2" id="KW-0238">DNA-binding</keyword>
<sequence>MSGSRHDEVDHLVSAWHRERPDLDTSPLEVLSRVTRLARQLDFARRAAFNEHQLEPWEFDVLAALRRAGDPYALSPGQLGAEAMVTSGTVTNRVDRLEARGLVRREREPNDRRGVRVVLTTTGQKTVDGALTDLLDRERDLLVGLSADEQQQLADLLRSLSYEFDA</sequence>
<dbReference type="InterPro" id="IPR023187">
    <property type="entry name" value="Tscrpt_reg_MarR-type_CS"/>
</dbReference>
<name>A0A6J6MA65_9ZZZZ</name>
<feature type="domain" description="HTH marR-type" evidence="4">
    <location>
        <begin position="27"/>
        <end position="162"/>
    </location>
</feature>
<dbReference type="SMART" id="SM00347">
    <property type="entry name" value="HTH_MARR"/>
    <property type="match status" value="1"/>
</dbReference>
<dbReference type="EMBL" id="CAFBPJ010000136">
    <property type="protein sequence ID" value="CAB5023998.1"/>
    <property type="molecule type" value="Genomic_DNA"/>
</dbReference>
<evidence type="ECO:0000256" key="2">
    <source>
        <dbReference type="ARBA" id="ARBA00023125"/>
    </source>
</evidence>
<proteinExistence type="predicted"/>
<protein>
    <submittedName>
        <fullName evidence="5">Unannotated protein</fullName>
    </submittedName>
</protein>
<gene>
    <name evidence="5" type="ORF">UFOPK2310_00552</name>
    <name evidence="6" type="ORF">UFOPK2625_01334</name>
    <name evidence="7" type="ORF">UFOPK4092_01102</name>
</gene>
<evidence type="ECO:0000256" key="1">
    <source>
        <dbReference type="ARBA" id="ARBA00023015"/>
    </source>
</evidence>
<dbReference type="PANTHER" id="PTHR33164">
    <property type="entry name" value="TRANSCRIPTIONAL REGULATOR, MARR FAMILY"/>
    <property type="match status" value="1"/>
</dbReference>
<evidence type="ECO:0000259" key="4">
    <source>
        <dbReference type="PROSITE" id="PS50995"/>
    </source>
</evidence>
<dbReference type="InterPro" id="IPR036388">
    <property type="entry name" value="WH-like_DNA-bd_sf"/>
</dbReference>
<dbReference type="PROSITE" id="PS50995">
    <property type="entry name" value="HTH_MARR_2"/>
    <property type="match status" value="1"/>
</dbReference>
<keyword evidence="3" id="KW-0804">Transcription</keyword>
<dbReference type="Gene3D" id="1.10.10.10">
    <property type="entry name" value="Winged helix-like DNA-binding domain superfamily/Winged helix DNA-binding domain"/>
    <property type="match status" value="1"/>
</dbReference>
<dbReference type="PROSITE" id="PS01117">
    <property type="entry name" value="HTH_MARR_1"/>
    <property type="match status" value="1"/>
</dbReference>
<dbReference type="AlphaFoldDB" id="A0A6J6MA65"/>
<dbReference type="Pfam" id="PF12802">
    <property type="entry name" value="MarR_2"/>
    <property type="match status" value="1"/>
</dbReference>
<evidence type="ECO:0000256" key="3">
    <source>
        <dbReference type="ARBA" id="ARBA00023163"/>
    </source>
</evidence>
<dbReference type="GO" id="GO:0003700">
    <property type="term" value="F:DNA-binding transcription factor activity"/>
    <property type="evidence" value="ECO:0007669"/>
    <property type="project" value="InterPro"/>
</dbReference>
<accession>A0A6J6MA65</accession>
<keyword evidence="1" id="KW-0805">Transcription regulation</keyword>
<dbReference type="EMBL" id="CAEZWW010000050">
    <property type="protein sequence ID" value="CAB4669838.1"/>
    <property type="molecule type" value="Genomic_DNA"/>
</dbReference>
<dbReference type="InterPro" id="IPR039422">
    <property type="entry name" value="MarR/SlyA-like"/>
</dbReference>
<evidence type="ECO:0000313" key="5">
    <source>
        <dbReference type="EMBL" id="CAB4669838.1"/>
    </source>
</evidence>
<dbReference type="PANTHER" id="PTHR33164:SF104">
    <property type="entry name" value="TRANSCRIPTIONAL REGULATORY PROTEIN"/>
    <property type="match status" value="1"/>
</dbReference>
<dbReference type="GO" id="GO:0003677">
    <property type="term" value="F:DNA binding"/>
    <property type="evidence" value="ECO:0007669"/>
    <property type="project" value="UniProtKB-KW"/>
</dbReference>
<dbReference type="PRINTS" id="PR00598">
    <property type="entry name" value="HTHMARR"/>
</dbReference>
<dbReference type="GO" id="GO:0006950">
    <property type="term" value="P:response to stress"/>
    <property type="evidence" value="ECO:0007669"/>
    <property type="project" value="TreeGrafter"/>
</dbReference>
<organism evidence="5">
    <name type="scientific">freshwater metagenome</name>
    <dbReference type="NCBI Taxonomy" id="449393"/>
    <lineage>
        <taxon>unclassified sequences</taxon>
        <taxon>metagenomes</taxon>
        <taxon>ecological metagenomes</taxon>
    </lineage>
</organism>
<evidence type="ECO:0000313" key="7">
    <source>
        <dbReference type="EMBL" id="CAB5023998.1"/>
    </source>
</evidence>
<dbReference type="EMBL" id="CAEZXZ010000248">
    <property type="protein sequence ID" value="CAB4717270.1"/>
    <property type="molecule type" value="Genomic_DNA"/>
</dbReference>
<reference evidence="5" key="1">
    <citation type="submission" date="2020-05" db="EMBL/GenBank/DDBJ databases">
        <authorList>
            <person name="Chiriac C."/>
            <person name="Salcher M."/>
            <person name="Ghai R."/>
            <person name="Kavagutti S V."/>
        </authorList>
    </citation>
    <scope>NUCLEOTIDE SEQUENCE</scope>
</reference>
<dbReference type="SUPFAM" id="SSF46785">
    <property type="entry name" value="Winged helix' DNA-binding domain"/>
    <property type="match status" value="1"/>
</dbReference>